<comment type="similarity">
    <text evidence="5">Belongs to the ARTD/PARP family.</text>
</comment>
<dbReference type="PANTHER" id="PTHR21328">
    <property type="entry name" value="POLY ADP-RIBOSE POLYMERASE FAMILY, MEMBER PARP"/>
    <property type="match status" value="1"/>
</dbReference>
<dbReference type="EMBL" id="BLXT01004580">
    <property type="protein sequence ID" value="GFO14756.1"/>
    <property type="molecule type" value="Genomic_DNA"/>
</dbReference>
<dbReference type="PROSITE" id="PS50030">
    <property type="entry name" value="UBA"/>
    <property type="match status" value="1"/>
</dbReference>
<evidence type="ECO:0000259" key="6">
    <source>
        <dbReference type="PROSITE" id="PS50030"/>
    </source>
</evidence>
<name>A0AAV4AUJ9_9GAST</name>
<keyword evidence="4" id="KW-0520">NAD</keyword>
<evidence type="ECO:0000256" key="1">
    <source>
        <dbReference type="ARBA" id="ARBA00022676"/>
    </source>
</evidence>
<keyword evidence="8" id="KW-1185">Reference proteome</keyword>
<keyword evidence="2" id="KW-0808">Transferase</keyword>
<gene>
    <name evidence="7" type="ORF">PoB_004126100</name>
</gene>
<proteinExistence type="inferred from homology"/>
<dbReference type="SUPFAM" id="SSF46934">
    <property type="entry name" value="UBA-like"/>
    <property type="match status" value="1"/>
</dbReference>
<organism evidence="7 8">
    <name type="scientific">Plakobranchus ocellatus</name>
    <dbReference type="NCBI Taxonomy" id="259542"/>
    <lineage>
        <taxon>Eukaryota</taxon>
        <taxon>Metazoa</taxon>
        <taxon>Spiralia</taxon>
        <taxon>Lophotrochozoa</taxon>
        <taxon>Mollusca</taxon>
        <taxon>Gastropoda</taxon>
        <taxon>Heterobranchia</taxon>
        <taxon>Euthyneura</taxon>
        <taxon>Panpulmonata</taxon>
        <taxon>Sacoglossa</taxon>
        <taxon>Placobranchoidea</taxon>
        <taxon>Plakobranchidae</taxon>
        <taxon>Plakobranchus</taxon>
    </lineage>
</organism>
<sequence length="469" mass="52819">MASNAEESDGCIVSDSDGFESDGSDFYDSYNNCNETLHPLLQDDICRLKEAYTENAISYRTLPGISYVILDIHIPTSTLTRKTAMAWHLIHGKPVIIRLSVDQNSYLDSGFHKIEAFQESASDHCSAVLQLKNIAILFCQSSFRNLTNAIVASAVAKRRSEPKLSAATSDVWSLVEMGFNEIEATSALDAARGCKEDAINYLVENQAAFFDLWHVEEKVLKRKPISPCEGKEQPSLENGFLVQIYQYLSQRLLSLNDYCPICDTGHDLQLGTMIKPVICDRELCIFSFTTFGVMSDMSAVANVKVTDLLYRLTLAAANSKRMEDILSPYPTVIDPMKRDMLALHGKAKNDQLLKKVLNQMPPMNKLFADDGKDIQEKLKSCHFLCYPLLKWIIQSNRSHIVAIPEEGQLSCMETRHQFLMMNMPPSQEKSFLEYKRKYGSVFAFHGSPIENWHSIIREGLIVASGTQKQ</sequence>
<feature type="domain" description="UBA" evidence="6">
    <location>
        <begin position="159"/>
        <end position="205"/>
    </location>
</feature>
<comment type="caution">
    <text evidence="7">The sequence shown here is derived from an EMBL/GenBank/DDBJ whole genome shotgun (WGS) entry which is preliminary data.</text>
</comment>
<dbReference type="InterPro" id="IPR009060">
    <property type="entry name" value="UBA-like_sf"/>
</dbReference>
<accession>A0AAV4AUJ9</accession>
<keyword evidence="1" id="KW-0328">Glycosyltransferase</keyword>
<feature type="non-terminal residue" evidence="7">
    <location>
        <position position="469"/>
    </location>
</feature>
<dbReference type="Proteomes" id="UP000735302">
    <property type="component" value="Unassembled WGS sequence"/>
</dbReference>
<protein>
    <submittedName>
        <fullName evidence="7">Poly [ADP-ribose] polymerase</fullName>
    </submittedName>
</protein>
<keyword evidence="3" id="KW-0548">Nucleotidyltransferase</keyword>
<dbReference type="GO" id="GO:0016779">
    <property type="term" value="F:nucleotidyltransferase activity"/>
    <property type="evidence" value="ECO:0007669"/>
    <property type="project" value="UniProtKB-KW"/>
</dbReference>
<dbReference type="SUPFAM" id="SSF56399">
    <property type="entry name" value="ADP-ribosylation"/>
    <property type="match status" value="1"/>
</dbReference>
<dbReference type="GO" id="GO:0016757">
    <property type="term" value="F:glycosyltransferase activity"/>
    <property type="evidence" value="ECO:0007669"/>
    <property type="project" value="UniProtKB-KW"/>
</dbReference>
<evidence type="ECO:0000256" key="5">
    <source>
        <dbReference type="ARBA" id="ARBA00024347"/>
    </source>
</evidence>
<evidence type="ECO:0000256" key="4">
    <source>
        <dbReference type="ARBA" id="ARBA00023027"/>
    </source>
</evidence>
<dbReference type="Gene3D" id="1.10.8.10">
    <property type="entry name" value="DNA helicase RuvA subunit, C-terminal domain"/>
    <property type="match status" value="1"/>
</dbReference>
<evidence type="ECO:0000313" key="7">
    <source>
        <dbReference type="EMBL" id="GFO14756.1"/>
    </source>
</evidence>
<evidence type="ECO:0000256" key="3">
    <source>
        <dbReference type="ARBA" id="ARBA00022695"/>
    </source>
</evidence>
<evidence type="ECO:0000313" key="8">
    <source>
        <dbReference type="Proteomes" id="UP000735302"/>
    </source>
</evidence>
<dbReference type="InterPro" id="IPR051838">
    <property type="entry name" value="ARTD_PARP"/>
</dbReference>
<dbReference type="InterPro" id="IPR015940">
    <property type="entry name" value="UBA"/>
</dbReference>
<reference evidence="7 8" key="1">
    <citation type="journal article" date="2021" name="Elife">
        <title>Chloroplast acquisition without the gene transfer in kleptoplastic sea slugs, Plakobranchus ocellatus.</title>
        <authorList>
            <person name="Maeda T."/>
            <person name="Takahashi S."/>
            <person name="Yoshida T."/>
            <person name="Shimamura S."/>
            <person name="Takaki Y."/>
            <person name="Nagai Y."/>
            <person name="Toyoda A."/>
            <person name="Suzuki Y."/>
            <person name="Arimoto A."/>
            <person name="Ishii H."/>
            <person name="Satoh N."/>
            <person name="Nishiyama T."/>
            <person name="Hasebe M."/>
            <person name="Maruyama T."/>
            <person name="Minagawa J."/>
            <person name="Obokata J."/>
            <person name="Shigenobu S."/>
        </authorList>
    </citation>
    <scope>NUCLEOTIDE SEQUENCE [LARGE SCALE GENOMIC DNA]</scope>
</reference>
<evidence type="ECO:0000256" key="2">
    <source>
        <dbReference type="ARBA" id="ARBA00022679"/>
    </source>
</evidence>
<dbReference type="AlphaFoldDB" id="A0AAV4AUJ9"/>